<feature type="compositionally biased region" description="Basic and acidic residues" evidence="1">
    <location>
        <begin position="257"/>
        <end position="271"/>
    </location>
</feature>
<protein>
    <submittedName>
        <fullName evidence="5">B- and T-lymphocyte attenuator-like isoform X1</fullName>
    </submittedName>
</protein>
<keyword evidence="3" id="KW-0732">Signal</keyword>
<dbReference type="PROSITE" id="PS50835">
    <property type="entry name" value="IG_LIKE"/>
    <property type="match status" value="1"/>
</dbReference>
<keyword evidence="4" id="KW-1185">Reference proteome</keyword>
<dbReference type="InterPro" id="IPR036179">
    <property type="entry name" value="Ig-like_dom_sf"/>
</dbReference>
<proteinExistence type="predicted"/>
<dbReference type="InterPro" id="IPR013783">
    <property type="entry name" value="Ig-like_fold"/>
</dbReference>
<dbReference type="PANTHER" id="PTHR37996">
    <property type="entry name" value="B- AND T-LYMPHOCYTE ATTENUATOR"/>
    <property type="match status" value="1"/>
</dbReference>
<keyword evidence="2" id="KW-1133">Transmembrane helix</keyword>
<dbReference type="Pfam" id="PF07679">
    <property type="entry name" value="I-set"/>
    <property type="match status" value="1"/>
</dbReference>
<evidence type="ECO:0000256" key="2">
    <source>
        <dbReference type="SAM" id="Phobius"/>
    </source>
</evidence>
<dbReference type="RefSeq" id="XP_028987927.1">
    <property type="nucleotide sequence ID" value="XM_029132094.3"/>
</dbReference>
<keyword evidence="2" id="KW-0472">Membrane</keyword>
<evidence type="ECO:0000256" key="1">
    <source>
        <dbReference type="SAM" id="MobiDB-lite"/>
    </source>
</evidence>
<dbReference type="Gene3D" id="2.60.40.10">
    <property type="entry name" value="Immunoglobulins"/>
    <property type="match status" value="1"/>
</dbReference>
<organism evidence="4 5">
    <name type="scientific">Betta splendens</name>
    <name type="common">Siamese fighting fish</name>
    <dbReference type="NCBI Taxonomy" id="158456"/>
    <lineage>
        <taxon>Eukaryota</taxon>
        <taxon>Metazoa</taxon>
        <taxon>Chordata</taxon>
        <taxon>Craniata</taxon>
        <taxon>Vertebrata</taxon>
        <taxon>Euteleostomi</taxon>
        <taxon>Actinopterygii</taxon>
        <taxon>Neopterygii</taxon>
        <taxon>Teleostei</taxon>
        <taxon>Neoteleostei</taxon>
        <taxon>Acanthomorphata</taxon>
        <taxon>Anabantaria</taxon>
        <taxon>Anabantiformes</taxon>
        <taxon>Anabantoidei</taxon>
        <taxon>Osphronemidae</taxon>
        <taxon>Betta</taxon>
    </lineage>
</organism>
<dbReference type="InParanoid" id="A0A6P7KZS3"/>
<dbReference type="GeneID" id="114844597"/>
<gene>
    <name evidence="5" type="primary">LOC114844597</name>
</gene>
<dbReference type="InterPro" id="IPR007110">
    <property type="entry name" value="Ig-like_dom"/>
</dbReference>
<dbReference type="InterPro" id="IPR039257">
    <property type="entry name" value="BTLA"/>
</dbReference>
<dbReference type="KEGG" id="bspl:114844597"/>
<dbReference type="SMART" id="SM00409">
    <property type="entry name" value="IG"/>
    <property type="match status" value="1"/>
</dbReference>
<dbReference type="GO" id="GO:0005886">
    <property type="term" value="C:plasma membrane"/>
    <property type="evidence" value="ECO:0007669"/>
    <property type="project" value="InterPro"/>
</dbReference>
<evidence type="ECO:0000313" key="4">
    <source>
        <dbReference type="Proteomes" id="UP000515150"/>
    </source>
</evidence>
<dbReference type="InterPro" id="IPR003599">
    <property type="entry name" value="Ig_sub"/>
</dbReference>
<feature type="region of interest" description="Disordered" evidence="1">
    <location>
        <begin position="219"/>
        <end position="273"/>
    </location>
</feature>
<dbReference type="GO" id="GO:0038023">
    <property type="term" value="F:signaling receptor activity"/>
    <property type="evidence" value="ECO:0007669"/>
    <property type="project" value="InterPro"/>
</dbReference>
<dbReference type="PANTHER" id="PTHR37996:SF1">
    <property type="entry name" value="B- AND T-LYMPHOCYTE ATTENUATOR"/>
    <property type="match status" value="1"/>
</dbReference>
<dbReference type="Proteomes" id="UP000515150">
    <property type="component" value="Chromosome 2"/>
</dbReference>
<evidence type="ECO:0000256" key="3">
    <source>
        <dbReference type="SAM" id="SignalP"/>
    </source>
</evidence>
<feature type="transmembrane region" description="Helical" evidence="2">
    <location>
        <begin position="171"/>
        <end position="196"/>
    </location>
</feature>
<dbReference type="OrthoDB" id="9947981at2759"/>
<feature type="chain" id="PRO_5043870805" evidence="3">
    <location>
        <begin position="35"/>
        <end position="319"/>
    </location>
</feature>
<name>A0A6P7KZS3_BETSP</name>
<dbReference type="InterPro" id="IPR003598">
    <property type="entry name" value="Ig_sub2"/>
</dbReference>
<evidence type="ECO:0000313" key="5">
    <source>
        <dbReference type="RefSeq" id="XP_028987927.1"/>
    </source>
</evidence>
<reference evidence="5" key="1">
    <citation type="submission" date="2025-08" db="UniProtKB">
        <authorList>
            <consortium name="RefSeq"/>
        </authorList>
    </citation>
    <scope>IDENTIFICATION</scope>
</reference>
<feature type="signal peptide" evidence="3">
    <location>
        <begin position="1"/>
        <end position="34"/>
    </location>
</feature>
<dbReference type="SMART" id="SM00408">
    <property type="entry name" value="IGc2"/>
    <property type="match status" value="1"/>
</dbReference>
<dbReference type="GO" id="GO:0002768">
    <property type="term" value="P:immune response-regulating cell surface receptor signaling pathway"/>
    <property type="evidence" value="ECO:0007669"/>
    <property type="project" value="InterPro"/>
</dbReference>
<keyword evidence="2" id="KW-0812">Transmembrane</keyword>
<accession>A0A6P7KZS3</accession>
<sequence length="319" mass="35148">MTGAILSTSIMKPHHCWLVLHVSILAALPLPLNADGEDSKCETELKVWRHTVYEASVGQELTINCPLTFCNNSPPTVFWHKQGETAVSAPINVSSDNHIKTTWRITSKNEGISSLVFKHIVSSDSGQYRCHSEGSVSHGINVSVYENGELPTAAWNDGMSVPSSVPPLTDVWMYVYFSAGIAVFVIIVIIISVISMRGCKGKSKQKTHTDNQYMEIPMLERPSSQASPRGSPLAPLPRRSTRRKSQEDQPSGLTTPRDNRHVYSHNREDGQRQVTVEGEEQASVVYAALNHQLPPGTAARPPRLHVEEACSEYAAIRVS</sequence>
<dbReference type="InterPro" id="IPR013098">
    <property type="entry name" value="Ig_I-set"/>
</dbReference>
<dbReference type="SUPFAM" id="SSF48726">
    <property type="entry name" value="Immunoglobulin"/>
    <property type="match status" value="1"/>
</dbReference>
<dbReference type="AlphaFoldDB" id="A0A6P7KZS3"/>